<sequence>MNSSRHFTLNLGKVSAFLLATSLTLGLTPAFAQGSADAQPTVQEQIQTFANSLEQQEQEEVLPYTAPSVPAVLNFFRDNRAELASRVAQANALGTNLFIAQYPSLVANGSWGLLYDLQVMADFYRWSSQDLQAFLVKPEQGVFTASLSLANAYTHKQQLIPVTAVLNRLGVNVRELVQAQAEYQAQANQAAYEQYMASLDKASDNDASYQAVYRAIDDSDELAQATNSKVVEQQRIALNQGEEYLVAANTNNQYKVATMEPFALQNHLTLASGNGLTLESASYYIGPNQVLVYTPSVSQQVNKILANNRPDATYATNGTMLAQATNPFETGAVPAATPAPTSTKVQFASKVESASENKATNAASSSVASQAAPAKKATKVSFAGFSPSKEETPAVSTEENTQESATANAEAKPAVSKVAQAQVPEFTTDNFSSVSAEKTQFNIPNVSVKTELNAAQKELLAQVPGFAQIALMAGLNETASLDDFIAAGQKIVAACDTYADFQYNTAKVEEVTAVDIAYNMHLDTIRQANLHNKQACNQARANLQYVNSHRLALQYLLNRVVSR</sequence>
<gene>
    <name evidence="3" type="ORF">CKF58_00710</name>
</gene>
<protein>
    <recommendedName>
        <fullName evidence="5">Outer membrane efflux protein</fullName>
    </recommendedName>
</protein>
<dbReference type="RefSeq" id="WP_119530075.1">
    <property type="nucleotide sequence ID" value="NZ_JBHSSP010000030.1"/>
</dbReference>
<dbReference type="EMBL" id="NRJG01000012">
    <property type="protein sequence ID" value="RIY40319.1"/>
    <property type="molecule type" value="Genomic_DNA"/>
</dbReference>
<feature type="region of interest" description="Disordered" evidence="1">
    <location>
        <begin position="383"/>
        <end position="413"/>
    </location>
</feature>
<name>A0A3A1YSU3_9GAMM</name>
<proteinExistence type="predicted"/>
<keyword evidence="2" id="KW-0732">Signal</keyword>
<keyword evidence="4" id="KW-1185">Reference proteome</keyword>
<feature type="chain" id="PRO_5017257861" description="Outer membrane efflux protein" evidence="2">
    <location>
        <begin position="33"/>
        <end position="563"/>
    </location>
</feature>
<comment type="caution">
    <text evidence="3">The sequence shown here is derived from an EMBL/GenBank/DDBJ whole genome shotgun (WGS) entry which is preliminary data.</text>
</comment>
<evidence type="ECO:0000313" key="4">
    <source>
        <dbReference type="Proteomes" id="UP000265916"/>
    </source>
</evidence>
<feature type="compositionally biased region" description="Polar residues" evidence="1">
    <location>
        <begin position="394"/>
        <end position="407"/>
    </location>
</feature>
<evidence type="ECO:0000256" key="1">
    <source>
        <dbReference type="SAM" id="MobiDB-lite"/>
    </source>
</evidence>
<evidence type="ECO:0000313" key="3">
    <source>
        <dbReference type="EMBL" id="RIY40319.1"/>
    </source>
</evidence>
<accession>A0A3A1YSU3</accession>
<dbReference type="Proteomes" id="UP000265916">
    <property type="component" value="Unassembled WGS sequence"/>
</dbReference>
<organism evidence="3 4">
    <name type="scientific">Psittacicella hinzii</name>
    <dbReference type="NCBI Taxonomy" id="2028575"/>
    <lineage>
        <taxon>Bacteria</taxon>
        <taxon>Pseudomonadati</taxon>
        <taxon>Pseudomonadota</taxon>
        <taxon>Gammaproteobacteria</taxon>
        <taxon>Pasteurellales</taxon>
        <taxon>Psittacicellaceae</taxon>
        <taxon>Psittacicella</taxon>
    </lineage>
</organism>
<feature type="signal peptide" evidence="2">
    <location>
        <begin position="1"/>
        <end position="32"/>
    </location>
</feature>
<evidence type="ECO:0000256" key="2">
    <source>
        <dbReference type="SAM" id="SignalP"/>
    </source>
</evidence>
<dbReference type="AlphaFoldDB" id="A0A3A1YSU3"/>
<evidence type="ECO:0008006" key="5">
    <source>
        <dbReference type="Google" id="ProtNLM"/>
    </source>
</evidence>
<reference evidence="3 4" key="1">
    <citation type="submission" date="2017-08" db="EMBL/GenBank/DDBJ databases">
        <title>Reclassification of Bisgaard taxon 37 and 44.</title>
        <authorList>
            <person name="Christensen H."/>
        </authorList>
    </citation>
    <scope>NUCLEOTIDE SEQUENCE [LARGE SCALE GENOMIC DNA]</scope>
    <source>
        <strain evidence="3 4">111</strain>
    </source>
</reference>